<keyword evidence="3" id="KW-1185">Reference proteome</keyword>
<feature type="compositionally biased region" description="Polar residues" evidence="1">
    <location>
        <begin position="54"/>
        <end position="63"/>
    </location>
</feature>
<sequence>MVTSHQEIAIGELSAQEEIDLDRYLNTRNDGLPSRSSMFQRIQRDGLPNEEHSSVSGRLNSPKLQDDQLDSGLRPLVFHQLKESKDYERKPEASSQNPVFERIKGRNIEAMAKGLKY</sequence>
<evidence type="ECO:0000256" key="1">
    <source>
        <dbReference type="SAM" id="MobiDB-lite"/>
    </source>
</evidence>
<accession>A0ABD3AVD2</accession>
<proteinExistence type="predicted"/>
<dbReference type="Proteomes" id="UP001630127">
    <property type="component" value="Unassembled WGS sequence"/>
</dbReference>
<feature type="compositionally biased region" description="Basic and acidic residues" evidence="1">
    <location>
        <begin position="44"/>
        <end position="53"/>
    </location>
</feature>
<name>A0ABD3AVD2_9GENT</name>
<comment type="caution">
    <text evidence="2">The sequence shown here is derived from an EMBL/GenBank/DDBJ whole genome shotgun (WGS) entry which is preliminary data.</text>
</comment>
<reference evidence="2 3" key="1">
    <citation type="submission" date="2024-11" db="EMBL/GenBank/DDBJ databases">
        <title>A near-complete genome assembly of Cinchona calisaya.</title>
        <authorList>
            <person name="Lian D.C."/>
            <person name="Zhao X.W."/>
            <person name="Wei L."/>
        </authorList>
    </citation>
    <scope>NUCLEOTIDE SEQUENCE [LARGE SCALE GENOMIC DNA]</scope>
    <source>
        <tissue evidence="2">Nenye</tissue>
    </source>
</reference>
<protein>
    <submittedName>
        <fullName evidence="2">Uncharacterized protein</fullName>
    </submittedName>
</protein>
<evidence type="ECO:0000313" key="2">
    <source>
        <dbReference type="EMBL" id="KAL3535108.1"/>
    </source>
</evidence>
<gene>
    <name evidence="2" type="ORF">ACH5RR_003569</name>
</gene>
<feature type="region of interest" description="Disordered" evidence="1">
    <location>
        <begin position="44"/>
        <end position="70"/>
    </location>
</feature>
<dbReference type="EMBL" id="JBJUIK010000002">
    <property type="protein sequence ID" value="KAL3535108.1"/>
    <property type="molecule type" value="Genomic_DNA"/>
</dbReference>
<organism evidence="2 3">
    <name type="scientific">Cinchona calisaya</name>
    <dbReference type="NCBI Taxonomy" id="153742"/>
    <lineage>
        <taxon>Eukaryota</taxon>
        <taxon>Viridiplantae</taxon>
        <taxon>Streptophyta</taxon>
        <taxon>Embryophyta</taxon>
        <taxon>Tracheophyta</taxon>
        <taxon>Spermatophyta</taxon>
        <taxon>Magnoliopsida</taxon>
        <taxon>eudicotyledons</taxon>
        <taxon>Gunneridae</taxon>
        <taxon>Pentapetalae</taxon>
        <taxon>asterids</taxon>
        <taxon>lamiids</taxon>
        <taxon>Gentianales</taxon>
        <taxon>Rubiaceae</taxon>
        <taxon>Cinchonoideae</taxon>
        <taxon>Cinchoneae</taxon>
        <taxon>Cinchona</taxon>
    </lineage>
</organism>
<evidence type="ECO:0000313" key="3">
    <source>
        <dbReference type="Proteomes" id="UP001630127"/>
    </source>
</evidence>
<dbReference type="AlphaFoldDB" id="A0ABD3AVD2"/>